<dbReference type="EMBL" id="JBFSSG010000045">
    <property type="protein sequence ID" value="MEZ8722847.1"/>
    <property type="molecule type" value="Genomic_DNA"/>
</dbReference>
<accession>A0ABV4N0M5</accession>
<dbReference type="Proteomes" id="UP001570071">
    <property type="component" value="Unassembled WGS sequence"/>
</dbReference>
<protein>
    <submittedName>
        <fullName evidence="1">Uncharacterized protein</fullName>
    </submittedName>
</protein>
<reference evidence="1 2" key="1">
    <citation type="journal article" date="2024" name="ISME J.">
        <title>Tailless and filamentous prophages are predominant in marine Vibrio.</title>
        <authorList>
            <person name="Steensen K."/>
            <person name="Seneca J."/>
            <person name="Bartlau N."/>
            <person name="Yu X.A."/>
            <person name="Hussain F.A."/>
            <person name="Polz M.F."/>
        </authorList>
    </citation>
    <scope>NUCLEOTIDE SEQUENCE [LARGE SCALE GENOMIC DNA]</scope>
    <source>
        <strain evidence="1 2">10N.239.312.F12</strain>
    </source>
</reference>
<keyword evidence="2" id="KW-1185">Reference proteome</keyword>
<evidence type="ECO:0000313" key="2">
    <source>
        <dbReference type="Proteomes" id="UP001570071"/>
    </source>
</evidence>
<organism evidence="1 2">
    <name type="scientific">Vibrio pomeroyi</name>
    <dbReference type="NCBI Taxonomy" id="198832"/>
    <lineage>
        <taxon>Bacteria</taxon>
        <taxon>Pseudomonadati</taxon>
        <taxon>Pseudomonadota</taxon>
        <taxon>Gammaproteobacteria</taxon>
        <taxon>Vibrionales</taxon>
        <taxon>Vibrionaceae</taxon>
        <taxon>Vibrio</taxon>
    </lineage>
</organism>
<name>A0ABV4N0M5_9VIBR</name>
<proteinExistence type="predicted"/>
<gene>
    <name evidence="1" type="ORF">AB6D66_17370</name>
</gene>
<comment type="caution">
    <text evidence="1">The sequence shown here is derived from an EMBL/GenBank/DDBJ whole genome shotgun (WGS) entry which is preliminary data.</text>
</comment>
<evidence type="ECO:0000313" key="1">
    <source>
        <dbReference type="EMBL" id="MEZ8722847.1"/>
    </source>
</evidence>
<dbReference type="RefSeq" id="WP_372124862.1">
    <property type="nucleotide sequence ID" value="NZ_JBFSSG010000045.1"/>
</dbReference>
<sequence length="145" mass="15738">MSNVIPFRKKPTSSQQPTTTIKMSGCHFEENGIGMLLGEGVEVDMDTTTFLNNGMGIVAGSIDEKFLQTLSESLPKERLGFANELNQFANTSDKESRLKEIEKSSISGKLSSIANIATVSTWLNEVIEGVSSVDFEVLLNTIMGS</sequence>